<keyword evidence="3" id="KW-1185">Reference proteome</keyword>
<name>A0ABQ9IJW2_9NEOP</name>
<dbReference type="EMBL" id="JARBHB010000001">
    <property type="protein sequence ID" value="KAJ8896983.1"/>
    <property type="molecule type" value="Genomic_DNA"/>
</dbReference>
<gene>
    <name evidence="2" type="ORF">PR048_002329</name>
</gene>
<sequence length="151" mass="17409">MEYVFFWLCMELQFLKFPLQQSILDLRSIDKTQYISHISITPTHSYSCSTTPAQTWLGSELNPEHWGWVVKNNLLEPIMTLLPPAPDVLLKAIFCNCTKGWGTNYGCRKDGLPCSIEEGVNEEYEEKEVSKVEDDEEKEVPEVEDDDEKES</sequence>
<evidence type="ECO:0000256" key="1">
    <source>
        <dbReference type="SAM" id="MobiDB-lite"/>
    </source>
</evidence>
<feature type="region of interest" description="Disordered" evidence="1">
    <location>
        <begin position="118"/>
        <end position="151"/>
    </location>
</feature>
<evidence type="ECO:0000313" key="3">
    <source>
        <dbReference type="Proteomes" id="UP001159363"/>
    </source>
</evidence>
<feature type="compositionally biased region" description="Acidic residues" evidence="1">
    <location>
        <begin position="133"/>
        <end position="151"/>
    </location>
</feature>
<evidence type="ECO:0000313" key="2">
    <source>
        <dbReference type="EMBL" id="KAJ8896983.1"/>
    </source>
</evidence>
<reference evidence="2 3" key="1">
    <citation type="submission" date="2023-02" db="EMBL/GenBank/DDBJ databases">
        <title>LHISI_Scaffold_Assembly.</title>
        <authorList>
            <person name="Stuart O.P."/>
            <person name="Cleave R."/>
            <person name="Magrath M.J.L."/>
            <person name="Mikheyev A.S."/>
        </authorList>
    </citation>
    <scope>NUCLEOTIDE SEQUENCE [LARGE SCALE GENOMIC DNA]</scope>
    <source>
        <strain evidence="2">Daus_M_001</strain>
        <tissue evidence="2">Leg muscle</tissue>
    </source>
</reference>
<proteinExistence type="predicted"/>
<organism evidence="2 3">
    <name type="scientific">Dryococelus australis</name>
    <dbReference type="NCBI Taxonomy" id="614101"/>
    <lineage>
        <taxon>Eukaryota</taxon>
        <taxon>Metazoa</taxon>
        <taxon>Ecdysozoa</taxon>
        <taxon>Arthropoda</taxon>
        <taxon>Hexapoda</taxon>
        <taxon>Insecta</taxon>
        <taxon>Pterygota</taxon>
        <taxon>Neoptera</taxon>
        <taxon>Polyneoptera</taxon>
        <taxon>Phasmatodea</taxon>
        <taxon>Verophasmatodea</taxon>
        <taxon>Anareolatae</taxon>
        <taxon>Phasmatidae</taxon>
        <taxon>Eurycanthinae</taxon>
        <taxon>Dryococelus</taxon>
    </lineage>
</organism>
<comment type="caution">
    <text evidence="2">The sequence shown here is derived from an EMBL/GenBank/DDBJ whole genome shotgun (WGS) entry which is preliminary data.</text>
</comment>
<protein>
    <submittedName>
        <fullName evidence="2">Uncharacterized protein</fullName>
    </submittedName>
</protein>
<accession>A0ABQ9IJW2</accession>
<dbReference type="Proteomes" id="UP001159363">
    <property type="component" value="Chromosome 1"/>
</dbReference>